<feature type="region of interest" description="Disordered" evidence="1">
    <location>
        <begin position="60"/>
        <end position="87"/>
    </location>
</feature>
<gene>
    <name evidence="2" type="ORF">SK128_027994</name>
</gene>
<name>A0AAN8WMI5_HALRR</name>
<dbReference type="AlphaFoldDB" id="A0AAN8WMI5"/>
<proteinExistence type="predicted"/>
<dbReference type="EMBL" id="JAXCGZ010019053">
    <property type="protein sequence ID" value="KAK7066716.1"/>
    <property type="molecule type" value="Genomic_DNA"/>
</dbReference>
<protein>
    <submittedName>
        <fullName evidence="2">Uncharacterized protein</fullName>
    </submittedName>
</protein>
<sequence length="87" mass="9141">MSSGYGSSTGYGYGHTSKYVQSSGYGQSSSYGQPSGYGLSRMQAGRASFCGGVPPLVRQGSIRSSLRRTSSSTPMARHRDLASDMMA</sequence>
<accession>A0AAN8WMI5</accession>
<feature type="compositionally biased region" description="Basic and acidic residues" evidence="1">
    <location>
        <begin position="77"/>
        <end position="87"/>
    </location>
</feature>
<keyword evidence="3" id="KW-1185">Reference proteome</keyword>
<comment type="caution">
    <text evidence="2">The sequence shown here is derived from an EMBL/GenBank/DDBJ whole genome shotgun (WGS) entry which is preliminary data.</text>
</comment>
<dbReference type="Proteomes" id="UP001381693">
    <property type="component" value="Unassembled WGS sequence"/>
</dbReference>
<evidence type="ECO:0000256" key="1">
    <source>
        <dbReference type="SAM" id="MobiDB-lite"/>
    </source>
</evidence>
<organism evidence="2 3">
    <name type="scientific">Halocaridina rubra</name>
    <name type="common">Hawaiian red shrimp</name>
    <dbReference type="NCBI Taxonomy" id="373956"/>
    <lineage>
        <taxon>Eukaryota</taxon>
        <taxon>Metazoa</taxon>
        <taxon>Ecdysozoa</taxon>
        <taxon>Arthropoda</taxon>
        <taxon>Crustacea</taxon>
        <taxon>Multicrustacea</taxon>
        <taxon>Malacostraca</taxon>
        <taxon>Eumalacostraca</taxon>
        <taxon>Eucarida</taxon>
        <taxon>Decapoda</taxon>
        <taxon>Pleocyemata</taxon>
        <taxon>Caridea</taxon>
        <taxon>Atyoidea</taxon>
        <taxon>Atyidae</taxon>
        <taxon>Halocaridina</taxon>
    </lineage>
</organism>
<feature type="compositionally biased region" description="Low complexity" evidence="1">
    <location>
        <begin position="61"/>
        <end position="73"/>
    </location>
</feature>
<feature type="non-terminal residue" evidence="2">
    <location>
        <position position="87"/>
    </location>
</feature>
<evidence type="ECO:0000313" key="2">
    <source>
        <dbReference type="EMBL" id="KAK7066716.1"/>
    </source>
</evidence>
<reference evidence="2 3" key="1">
    <citation type="submission" date="2023-11" db="EMBL/GenBank/DDBJ databases">
        <title>Halocaridina rubra genome assembly.</title>
        <authorList>
            <person name="Smith C."/>
        </authorList>
    </citation>
    <scope>NUCLEOTIDE SEQUENCE [LARGE SCALE GENOMIC DNA]</scope>
    <source>
        <strain evidence="2">EP-1</strain>
        <tissue evidence="2">Whole</tissue>
    </source>
</reference>
<evidence type="ECO:0000313" key="3">
    <source>
        <dbReference type="Proteomes" id="UP001381693"/>
    </source>
</evidence>